<name>A0AAE3A7A4_9FIRM</name>
<sequence>MSEDTKMIMEELAKIHGRLEKMDGRLDRMDDRFDQMDGRLDKMDRRMDELESSTKQEIRSLKTYMENEIETKINIVAEGHFDLMRKFRQVQLCNEEWEMMKIRVLALERGVREIKAKMQVA</sequence>
<evidence type="ECO:0008006" key="3">
    <source>
        <dbReference type="Google" id="ProtNLM"/>
    </source>
</evidence>
<dbReference type="AlphaFoldDB" id="A0AAE3A7A4"/>
<protein>
    <recommendedName>
        <fullName evidence="3">t-SNARE coiled-coil homology domain-containing protein</fullName>
    </recommendedName>
</protein>
<dbReference type="Proteomes" id="UP001198220">
    <property type="component" value="Unassembled WGS sequence"/>
</dbReference>
<comment type="caution">
    <text evidence="1">The sequence shown here is derived from an EMBL/GenBank/DDBJ whole genome shotgun (WGS) entry which is preliminary data.</text>
</comment>
<organism evidence="1 2">
    <name type="scientific">Hominiventricola filiformis</name>
    <dbReference type="NCBI Taxonomy" id="2885352"/>
    <lineage>
        <taxon>Bacteria</taxon>
        <taxon>Bacillati</taxon>
        <taxon>Bacillota</taxon>
        <taxon>Clostridia</taxon>
        <taxon>Lachnospirales</taxon>
        <taxon>Lachnospiraceae</taxon>
        <taxon>Hominiventricola</taxon>
    </lineage>
</organism>
<evidence type="ECO:0000313" key="2">
    <source>
        <dbReference type="Proteomes" id="UP001198220"/>
    </source>
</evidence>
<reference evidence="1 2" key="1">
    <citation type="submission" date="2021-10" db="EMBL/GenBank/DDBJ databases">
        <title>Anaerobic single-cell dispensing facilitates the cultivation of human gut bacteria.</title>
        <authorList>
            <person name="Afrizal A."/>
        </authorList>
    </citation>
    <scope>NUCLEOTIDE SEQUENCE [LARGE SCALE GENOMIC DNA]</scope>
    <source>
        <strain evidence="1 2">CLA-AA-H276</strain>
    </source>
</reference>
<gene>
    <name evidence="1" type="ORF">LKD36_06210</name>
</gene>
<dbReference type="RefSeq" id="WP_118769437.1">
    <property type="nucleotide sequence ID" value="NZ_JAJEPS010000004.1"/>
</dbReference>
<evidence type="ECO:0000313" key="1">
    <source>
        <dbReference type="EMBL" id="MCC2125774.1"/>
    </source>
</evidence>
<dbReference type="SUPFAM" id="SSF57997">
    <property type="entry name" value="Tropomyosin"/>
    <property type="match status" value="1"/>
</dbReference>
<proteinExistence type="predicted"/>
<dbReference type="EMBL" id="JAJEPS010000004">
    <property type="protein sequence ID" value="MCC2125774.1"/>
    <property type="molecule type" value="Genomic_DNA"/>
</dbReference>
<dbReference type="Gene3D" id="3.90.20.10">
    <property type="match status" value="1"/>
</dbReference>
<keyword evidence="2" id="KW-1185">Reference proteome</keyword>
<accession>A0AAE3A7A4</accession>